<evidence type="ECO:0008006" key="4">
    <source>
        <dbReference type="Google" id="ProtNLM"/>
    </source>
</evidence>
<name>A0A0H3D144_AMYMU</name>
<sequence>MSATFSGGRSRLLRKLSGGTVAAVLAAALMAVTSGVAHASLSQVQDGFEVNPQSSWLVATGGAASAGFDVGAGTARSGRNNGWLFATDGWAFEGFWVPTNSVPGNAQCASQFYLQTAGGAQVGIEIWDASGHLLAGTYPWLNGSGAYQAVNTARWNLNGVNPVFVKAIIGANGSSRFVRLDDMTTQCYW</sequence>
<dbReference type="AlphaFoldDB" id="A0A0H3D144"/>
<feature type="signal peptide" evidence="1">
    <location>
        <begin position="1"/>
        <end position="39"/>
    </location>
</feature>
<reference evidence="2 3" key="1">
    <citation type="journal article" date="2010" name="Cell Res.">
        <title>Complete genome sequence of the rifamycin SV-producing Amycolatopsis mediterranei U32 revealed its genetic characteristics in phylogeny and metabolism.</title>
        <authorList>
            <person name="Zhao W."/>
            <person name="Zhong Y."/>
            <person name="Yuan H."/>
            <person name="Wang J."/>
            <person name="Zheng H."/>
            <person name="Wang Y."/>
            <person name="Cen X."/>
            <person name="Xu F."/>
            <person name="Bai J."/>
            <person name="Han X."/>
            <person name="Lu G."/>
            <person name="Zhu Y."/>
            <person name="Shao Z."/>
            <person name="Yan H."/>
            <person name="Li C."/>
            <person name="Peng N."/>
            <person name="Zhang Z."/>
            <person name="Zhang Y."/>
            <person name="Lin W."/>
            <person name="Fan Y."/>
            <person name="Qin Z."/>
            <person name="Hu Y."/>
            <person name="Zhu B."/>
            <person name="Wang S."/>
            <person name="Ding X."/>
            <person name="Zhao G.P."/>
        </authorList>
    </citation>
    <scope>NUCLEOTIDE SEQUENCE [LARGE SCALE GENOMIC DNA]</scope>
    <source>
        <strain evidence="3">U-32</strain>
    </source>
</reference>
<dbReference type="Proteomes" id="UP000000328">
    <property type="component" value="Chromosome"/>
</dbReference>
<dbReference type="eggNOG" id="ENOG5030NE2">
    <property type="taxonomic scope" value="Bacteria"/>
</dbReference>
<dbReference type="HOGENOM" id="CLU_1493222_0_0_11"/>
<dbReference type="PATRIC" id="fig|749927.5.peg.1440"/>
<dbReference type="RefSeq" id="WP_013223299.1">
    <property type="nucleotide sequence ID" value="NC_014318.1"/>
</dbReference>
<protein>
    <recommendedName>
        <fullName evidence="4">Secreted protein</fullName>
    </recommendedName>
</protein>
<feature type="chain" id="PRO_5002607064" description="Secreted protein" evidence="1">
    <location>
        <begin position="40"/>
        <end position="189"/>
    </location>
</feature>
<evidence type="ECO:0000256" key="1">
    <source>
        <dbReference type="SAM" id="SignalP"/>
    </source>
</evidence>
<proteinExistence type="predicted"/>
<organism evidence="2 3">
    <name type="scientific">Amycolatopsis mediterranei (strain U-32)</name>
    <dbReference type="NCBI Taxonomy" id="749927"/>
    <lineage>
        <taxon>Bacteria</taxon>
        <taxon>Bacillati</taxon>
        <taxon>Actinomycetota</taxon>
        <taxon>Actinomycetes</taxon>
        <taxon>Pseudonocardiales</taxon>
        <taxon>Pseudonocardiaceae</taxon>
        <taxon>Amycolatopsis</taxon>
    </lineage>
</organism>
<dbReference type="GeneID" id="92869189"/>
<accession>A0A0H3D144</accession>
<evidence type="ECO:0000313" key="2">
    <source>
        <dbReference type="EMBL" id="ADJ43211.1"/>
    </source>
</evidence>
<keyword evidence="1" id="KW-0732">Signal</keyword>
<gene>
    <name evidence="2" type="ordered locus">AMED_1397</name>
</gene>
<evidence type="ECO:0000313" key="3">
    <source>
        <dbReference type="Proteomes" id="UP000000328"/>
    </source>
</evidence>
<dbReference type="OrthoDB" id="4183625at2"/>
<dbReference type="KEGG" id="amd:AMED_1397"/>
<dbReference type="EMBL" id="CP002000">
    <property type="protein sequence ID" value="ADJ43211.1"/>
    <property type="molecule type" value="Genomic_DNA"/>
</dbReference>